<dbReference type="CDD" id="cd16917">
    <property type="entry name" value="HATPase_UhpB-NarQ-NarX-like"/>
    <property type="match status" value="1"/>
</dbReference>
<keyword evidence="6 11" id="KW-0418">Kinase</keyword>
<gene>
    <name evidence="11" type="ORF">AB0L03_26730</name>
</gene>
<dbReference type="PANTHER" id="PTHR24421:SF10">
    <property type="entry name" value="NITRATE_NITRITE SENSOR PROTEIN NARQ"/>
    <property type="match status" value="1"/>
</dbReference>
<dbReference type="InterPro" id="IPR036890">
    <property type="entry name" value="HATPase_C_sf"/>
</dbReference>
<dbReference type="GO" id="GO:0016301">
    <property type="term" value="F:kinase activity"/>
    <property type="evidence" value="ECO:0007669"/>
    <property type="project" value="UniProtKB-KW"/>
</dbReference>
<dbReference type="EMBL" id="JBFASG010000033">
    <property type="protein sequence ID" value="MEV4926380.1"/>
    <property type="molecule type" value="Genomic_DNA"/>
</dbReference>
<sequence length="391" mass="41365">MSSGTQLTDAAQRVLTRFRPPAWLVEGALLALAGSDQAMRLGTRTAEPGTLAVALLALLSLPWRRRWPVPVLLLTLPALAAGGMWLASMIALVRVALETSEATAALCGLCVAGGVLLDRAFFGSPFPDTPDWLRVEVYAALAGAGPVVLGRLMRSRRRIAEQLVELARSRDRERVAERTAVAARERAALAREMHDVVGHEMSLIAVRAAALASSSSDPAVRKEADLIRELSVRALDEVRHTVGVLRRPRADDAAPSARRLADITALVGRSGLVARTVVVPGERVRWPAAVELAAYRTVQEALTNVLRHGDSGRPVEVRVESVDDDTCLVVEVRSGRAAGTGEPAGGHGLAGLRERARLLGGDLAAGPVPGGYLVRAAFPAPGETLVGTPGR</sequence>
<evidence type="ECO:0000259" key="10">
    <source>
        <dbReference type="Pfam" id="PF07730"/>
    </source>
</evidence>
<dbReference type="InterPro" id="IPR011712">
    <property type="entry name" value="Sig_transdc_His_kin_sub3_dim/P"/>
</dbReference>
<evidence type="ECO:0000256" key="4">
    <source>
        <dbReference type="ARBA" id="ARBA00022679"/>
    </source>
</evidence>
<comment type="catalytic activity">
    <reaction evidence="1">
        <text>ATP + protein L-histidine = ADP + protein N-phospho-L-histidine.</text>
        <dbReference type="EC" id="2.7.13.3"/>
    </reaction>
</comment>
<evidence type="ECO:0000256" key="9">
    <source>
        <dbReference type="SAM" id="Phobius"/>
    </source>
</evidence>
<keyword evidence="9" id="KW-0812">Transmembrane</keyword>
<feature type="domain" description="Signal transduction histidine kinase subgroup 3 dimerisation and phosphoacceptor" evidence="10">
    <location>
        <begin position="185"/>
        <end position="249"/>
    </location>
</feature>
<organism evidence="11 12">
    <name type="scientific">Streptomyces roseoverticillatus</name>
    <dbReference type="NCBI Taxonomy" id="66429"/>
    <lineage>
        <taxon>Bacteria</taxon>
        <taxon>Bacillati</taxon>
        <taxon>Actinomycetota</taxon>
        <taxon>Actinomycetes</taxon>
        <taxon>Kitasatosporales</taxon>
        <taxon>Streptomycetaceae</taxon>
        <taxon>Streptomyces</taxon>
    </lineage>
</organism>
<dbReference type="Gene3D" id="3.30.565.10">
    <property type="entry name" value="Histidine kinase-like ATPase, C-terminal domain"/>
    <property type="match status" value="1"/>
</dbReference>
<dbReference type="SUPFAM" id="SSF55874">
    <property type="entry name" value="ATPase domain of HSP90 chaperone/DNA topoisomerase II/histidine kinase"/>
    <property type="match status" value="1"/>
</dbReference>
<evidence type="ECO:0000313" key="11">
    <source>
        <dbReference type="EMBL" id="MEV4926380.1"/>
    </source>
</evidence>
<name>A0ABV3J132_9ACTN</name>
<evidence type="ECO:0000256" key="6">
    <source>
        <dbReference type="ARBA" id="ARBA00022777"/>
    </source>
</evidence>
<feature type="transmembrane region" description="Helical" evidence="9">
    <location>
        <begin position="135"/>
        <end position="153"/>
    </location>
</feature>
<keyword evidence="3" id="KW-0597">Phosphoprotein</keyword>
<keyword evidence="4" id="KW-0808">Transferase</keyword>
<dbReference type="Gene3D" id="1.20.5.1930">
    <property type="match status" value="1"/>
</dbReference>
<accession>A0ABV3J132</accession>
<evidence type="ECO:0000256" key="5">
    <source>
        <dbReference type="ARBA" id="ARBA00022741"/>
    </source>
</evidence>
<keyword evidence="9" id="KW-1133">Transmembrane helix</keyword>
<protein>
    <recommendedName>
        <fullName evidence="2">histidine kinase</fullName>
        <ecNumber evidence="2">2.7.13.3</ecNumber>
    </recommendedName>
</protein>
<dbReference type="EC" id="2.7.13.3" evidence="2"/>
<comment type="caution">
    <text evidence="11">The sequence shown here is derived from an EMBL/GenBank/DDBJ whole genome shotgun (WGS) entry which is preliminary data.</text>
</comment>
<dbReference type="InterPro" id="IPR050482">
    <property type="entry name" value="Sensor_HK_TwoCompSys"/>
</dbReference>
<evidence type="ECO:0000256" key="8">
    <source>
        <dbReference type="ARBA" id="ARBA00023012"/>
    </source>
</evidence>
<evidence type="ECO:0000256" key="2">
    <source>
        <dbReference type="ARBA" id="ARBA00012438"/>
    </source>
</evidence>
<dbReference type="Pfam" id="PF07730">
    <property type="entry name" value="HisKA_3"/>
    <property type="match status" value="1"/>
</dbReference>
<feature type="transmembrane region" description="Helical" evidence="9">
    <location>
        <begin position="104"/>
        <end position="123"/>
    </location>
</feature>
<proteinExistence type="predicted"/>
<dbReference type="Proteomes" id="UP001552479">
    <property type="component" value="Unassembled WGS sequence"/>
</dbReference>
<dbReference type="RefSeq" id="WP_366089796.1">
    <property type="nucleotide sequence ID" value="NZ_JBFASG010000033.1"/>
</dbReference>
<evidence type="ECO:0000256" key="1">
    <source>
        <dbReference type="ARBA" id="ARBA00000085"/>
    </source>
</evidence>
<keyword evidence="12" id="KW-1185">Reference proteome</keyword>
<evidence type="ECO:0000256" key="3">
    <source>
        <dbReference type="ARBA" id="ARBA00022553"/>
    </source>
</evidence>
<feature type="transmembrane region" description="Helical" evidence="9">
    <location>
        <begin position="69"/>
        <end position="92"/>
    </location>
</feature>
<evidence type="ECO:0000256" key="7">
    <source>
        <dbReference type="ARBA" id="ARBA00022840"/>
    </source>
</evidence>
<reference evidence="11 12" key="1">
    <citation type="submission" date="2024-06" db="EMBL/GenBank/DDBJ databases">
        <title>The Natural Products Discovery Center: Release of the First 8490 Sequenced Strains for Exploring Actinobacteria Biosynthetic Diversity.</title>
        <authorList>
            <person name="Kalkreuter E."/>
            <person name="Kautsar S.A."/>
            <person name="Yang D."/>
            <person name="Bader C.D."/>
            <person name="Teijaro C.N."/>
            <person name="Fluegel L."/>
            <person name="Davis C.M."/>
            <person name="Simpson J.R."/>
            <person name="Lauterbach L."/>
            <person name="Steele A.D."/>
            <person name="Gui C."/>
            <person name="Meng S."/>
            <person name="Li G."/>
            <person name="Viehrig K."/>
            <person name="Ye F."/>
            <person name="Su P."/>
            <person name="Kiefer A.F."/>
            <person name="Nichols A."/>
            <person name="Cepeda A.J."/>
            <person name="Yan W."/>
            <person name="Fan B."/>
            <person name="Jiang Y."/>
            <person name="Adhikari A."/>
            <person name="Zheng C.-J."/>
            <person name="Schuster L."/>
            <person name="Cowan T.M."/>
            <person name="Smanski M.J."/>
            <person name="Chevrette M.G."/>
            <person name="De Carvalho L.P.S."/>
            <person name="Shen B."/>
        </authorList>
    </citation>
    <scope>NUCLEOTIDE SEQUENCE [LARGE SCALE GENOMIC DNA]</scope>
    <source>
        <strain evidence="11 12">NPDC053791</strain>
    </source>
</reference>
<dbReference type="PANTHER" id="PTHR24421">
    <property type="entry name" value="NITRATE/NITRITE SENSOR PROTEIN NARX-RELATED"/>
    <property type="match status" value="1"/>
</dbReference>
<keyword evidence="5" id="KW-0547">Nucleotide-binding</keyword>
<keyword evidence="7" id="KW-0067">ATP-binding</keyword>
<evidence type="ECO:0000313" key="12">
    <source>
        <dbReference type="Proteomes" id="UP001552479"/>
    </source>
</evidence>
<keyword evidence="9" id="KW-0472">Membrane</keyword>
<keyword evidence="8" id="KW-0902">Two-component regulatory system</keyword>